<proteinExistence type="inferred from homology"/>
<comment type="similarity">
    <text evidence="3">Belongs to the multi antimicrobial extrusion (MATE) (TC 2.A.66.1) family.</text>
</comment>
<dbReference type="InterPro" id="IPR002528">
    <property type="entry name" value="MATE_fam"/>
</dbReference>
<evidence type="ECO:0000256" key="2">
    <source>
        <dbReference type="ARBA" id="ARBA00004651"/>
    </source>
</evidence>
<evidence type="ECO:0000256" key="4">
    <source>
        <dbReference type="ARBA" id="ARBA00020268"/>
    </source>
</evidence>
<evidence type="ECO:0000256" key="3">
    <source>
        <dbReference type="ARBA" id="ARBA00010199"/>
    </source>
</evidence>
<dbReference type="NCBIfam" id="TIGR00797">
    <property type="entry name" value="matE"/>
    <property type="match status" value="1"/>
</dbReference>
<evidence type="ECO:0000256" key="7">
    <source>
        <dbReference type="ARBA" id="ARBA00022475"/>
    </source>
</evidence>
<evidence type="ECO:0000313" key="15">
    <source>
        <dbReference type="Proteomes" id="UP000824002"/>
    </source>
</evidence>
<dbReference type="CDD" id="cd13138">
    <property type="entry name" value="MATE_yoeA_like"/>
    <property type="match status" value="1"/>
</dbReference>
<evidence type="ECO:0000256" key="13">
    <source>
        <dbReference type="SAM" id="Phobius"/>
    </source>
</evidence>
<dbReference type="AlphaFoldDB" id="A0A9D1FPT9"/>
<evidence type="ECO:0000256" key="8">
    <source>
        <dbReference type="ARBA" id="ARBA00022692"/>
    </source>
</evidence>
<evidence type="ECO:0000256" key="10">
    <source>
        <dbReference type="ARBA" id="ARBA00023065"/>
    </source>
</evidence>
<dbReference type="PANTHER" id="PTHR43298:SF2">
    <property type="entry name" value="FMN_FAD EXPORTER YEEO-RELATED"/>
    <property type="match status" value="1"/>
</dbReference>
<feature type="transmembrane region" description="Helical" evidence="13">
    <location>
        <begin position="280"/>
        <end position="299"/>
    </location>
</feature>
<evidence type="ECO:0000313" key="14">
    <source>
        <dbReference type="EMBL" id="HIS77517.1"/>
    </source>
</evidence>
<evidence type="ECO:0000256" key="9">
    <source>
        <dbReference type="ARBA" id="ARBA00022989"/>
    </source>
</evidence>
<feature type="transmembrane region" description="Helical" evidence="13">
    <location>
        <begin position="98"/>
        <end position="116"/>
    </location>
</feature>
<feature type="transmembrane region" description="Helical" evidence="13">
    <location>
        <begin position="59"/>
        <end position="77"/>
    </location>
</feature>
<comment type="function">
    <text evidence="1">Multidrug efflux pump.</text>
</comment>
<keyword evidence="8 13" id="KW-0812">Transmembrane</keyword>
<feature type="transmembrane region" description="Helical" evidence="13">
    <location>
        <begin position="168"/>
        <end position="189"/>
    </location>
</feature>
<dbReference type="PIRSF" id="PIRSF006603">
    <property type="entry name" value="DinF"/>
    <property type="match status" value="1"/>
</dbReference>
<feature type="transmembrane region" description="Helical" evidence="13">
    <location>
        <begin position="195"/>
        <end position="215"/>
    </location>
</feature>
<keyword evidence="9 13" id="KW-1133">Transmembrane helix</keyword>
<reference evidence="14" key="1">
    <citation type="submission" date="2020-10" db="EMBL/GenBank/DDBJ databases">
        <authorList>
            <person name="Gilroy R."/>
        </authorList>
    </citation>
    <scope>NUCLEOTIDE SEQUENCE</scope>
    <source>
        <strain evidence="14">CHK199-13235</strain>
    </source>
</reference>
<gene>
    <name evidence="14" type="ORF">IAB51_12025</name>
</gene>
<comment type="subcellular location">
    <subcellularLocation>
        <location evidence="2">Cell membrane</location>
        <topology evidence="2">Multi-pass membrane protein</topology>
    </subcellularLocation>
</comment>
<dbReference type="GO" id="GO:0006811">
    <property type="term" value="P:monoatomic ion transport"/>
    <property type="evidence" value="ECO:0007669"/>
    <property type="project" value="UniProtKB-KW"/>
</dbReference>
<keyword evidence="7" id="KW-1003">Cell membrane</keyword>
<reference evidence="14" key="2">
    <citation type="journal article" date="2021" name="PeerJ">
        <title>Extensive microbial diversity within the chicken gut microbiome revealed by metagenomics and culture.</title>
        <authorList>
            <person name="Gilroy R."/>
            <person name="Ravi A."/>
            <person name="Getino M."/>
            <person name="Pursley I."/>
            <person name="Horton D.L."/>
            <person name="Alikhan N.F."/>
            <person name="Baker D."/>
            <person name="Gharbi K."/>
            <person name="Hall N."/>
            <person name="Watson M."/>
            <person name="Adriaenssens E.M."/>
            <person name="Foster-Nyarko E."/>
            <person name="Jarju S."/>
            <person name="Secka A."/>
            <person name="Antonio M."/>
            <person name="Oren A."/>
            <person name="Chaudhuri R.R."/>
            <person name="La Ragione R."/>
            <person name="Hildebrand F."/>
            <person name="Pallen M.J."/>
        </authorList>
    </citation>
    <scope>NUCLEOTIDE SEQUENCE</scope>
    <source>
        <strain evidence="14">CHK199-13235</strain>
    </source>
</reference>
<keyword evidence="6" id="KW-0050">Antiport</keyword>
<evidence type="ECO:0000256" key="6">
    <source>
        <dbReference type="ARBA" id="ARBA00022449"/>
    </source>
</evidence>
<dbReference type="GO" id="GO:0005886">
    <property type="term" value="C:plasma membrane"/>
    <property type="evidence" value="ECO:0007669"/>
    <property type="project" value="UniProtKB-SubCell"/>
</dbReference>
<accession>A0A9D1FPT9</accession>
<dbReference type="Proteomes" id="UP000824002">
    <property type="component" value="Unassembled WGS sequence"/>
</dbReference>
<evidence type="ECO:0000256" key="12">
    <source>
        <dbReference type="ARBA" id="ARBA00031636"/>
    </source>
</evidence>
<feature type="transmembrane region" description="Helical" evidence="13">
    <location>
        <begin position="319"/>
        <end position="339"/>
    </location>
</feature>
<evidence type="ECO:0000256" key="11">
    <source>
        <dbReference type="ARBA" id="ARBA00023136"/>
    </source>
</evidence>
<feature type="transmembrane region" description="Helical" evidence="13">
    <location>
        <begin position="391"/>
        <end position="414"/>
    </location>
</feature>
<organism evidence="14 15">
    <name type="scientific">Candidatus Merdivicinus excrementipullorum</name>
    <dbReference type="NCBI Taxonomy" id="2840867"/>
    <lineage>
        <taxon>Bacteria</taxon>
        <taxon>Bacillati</taxon>
        <taxon>Bacillota</taxon>
        <taxon>Clostridia</taxon>
        <taxon>Eubacteriales</taxon>
        <taxon>Oscillospiraceae</taxon>
        <taxon>Oscillospiraceae incertae sedis</taxon>
        <taxon>Candidatus Merdivicinus</taxon>
    </lineage>
</organism>
<feature type="transmembrane region" description="Helical" evidence="13">
    <location>
        <begin position="136"/>
        <end position="161"/>
    </location>
</feature>
<keyword evidence="5" id="KW-0813">Transport</keyword>
<dbReference type="PANTHER" id="PTHR43298">
    <property type="entry name" value="MULTIDRUG RESISTANCE PROTEIN NORM-RELATED"/>
    <property type="match status" value="1"/>
</dbReference>
<name>A0A9D1FPT9_9FIRM</name>
<dbReference type="InterPro" id="IPR050222">
    <property type="entry name" value="MATE_MdtK"/>
</dbReference>
<evidence type="ECO:0000256" key="1">
    <source>
        <dbReference type="ARBA" id="ARBA00003408"/>
    </source>
</evidence>
<keyword evidence="11 13" id="KW-0472">Membrane</keyword>
<dbReference type="Pfam" id="PF01554">
    <property type="entry name" value="MatE"/>
    <property type="match status" value="2"/>
</dbReference>
<feature type="transmembrane region" description="Helical" evidence="13">
    <location>
        <begin position="250"/>
        <end position="274"/>
    </location>
</feature>
<keyword evidence="10" id="KW-0406">Ion transport</keyword>
<dbReference type="EMBL" id="DVJP01000077">
    <property type="protein sequence ID" value="HIS77517.1"/>
    <property type="molecule type" value="Genomic_DNA"/>
</dbReference>
<comment type="caution">
    <text evidence="14">The sequence shown here is derived from an EMBL/GenBank/DDBJ whole genome shotgun (WGS) entry which is preliminary data.</text>
</comment>
<feature type="transmembrane region" description="Helical" evidence="13">
    <location>
        <begin position="420"/>
        <end position="440"/>
    </location>
</feature>
<dbReference type="GO" id="GO:0015297">
    <property type="term" value="F:antiporter activity"/>
    <property type="evidence" value="ECO:0007669"/>
    <property type="project" value="UniProtKB-KW"/>
</dbReference>
<feature type="transmembrane region" description="Helical" evidence="13">
    <location>
        <begin position="359"/>
        <end position="379"/>
    </location>
</feature>
<sequence length="457" mass="49928">MGERVKDMTKGRPARLIVGFALPLMLGNMFQQLYTMVDAIVVGQGVGVEALAALGSADWPNWLVTGLVIGFTQGFSIRISQRFGAEDYQGLRKTAAMSILLTAAVAVVFTILSLSLSRPVLILLDTPANVFDNALLYLRIIFAGIPIILGYNVLSAFLRALGDSRTPLVAMIIAACINTALDLLFVMVFHWGVAGAAIATVFAQFCSCVFCFYAVRRISFFRMEKSDWQLDWRNIWDLIKLGSPTAFQNGVIGVGGLAVQYVINGYGFLFVAGFTATNKLYGLLEIAASSFGYSMTTYVGQNLGAKRTDRIKSGMRAGLLMAVGTAAAIGIFMLIFGKFVLRLFISGDPSETEQVLEIAYHYLSIMCILLPVLYLLWMYRSALMGMGDTVVPMLSGMVELAMRMFMVLIMSRVWGVNAVYWAESAAWTGAAVLLAIVYYWRAGRGGPAANSPRRFDS</sequence>
<dbReference type="GO" id="GO:0042910">
    <property type="term" value="F:xenobiotic transmembrane transporter activity"/>
    <property type="evidence" value="ECO:0007669"/>
    <property type="project" value="InterPro"/>
</dbReference>
<protein>
    <recommendedName>
        <fullName evidence="4">Probable multidrug resistance protein NorM</fullName>
    </recommendedName>
    <alternativeName>
        <fullName evidence="12">Multidrug-efflux transporter</fullName>
    </alternativeName>
</protein>
<evidence type="ECO:0000256" key="5">
    <source>
        <dbReference type="ARBA" id="ARBA00022448"/>
    </source>
</evidence>
<dbReference type="InterPro" id="IPR048279">
    <property type="entry name" value="MdtK-like"/>
</dbReference>